<evidence type="ECO:0000256" key="2">
    <source>
        <dbReference type="ARBA" id="ARBA00023015"/>
    </source>
</evidence>
<dbReference type="InterPro" id="IPR039425">
    <property type="entry name" value="RNA_pol_sigma-70-like"/>
</dbReference>
<dbReference type="InterPro" id="IPR014284">
    <property type="entry name" value="RNA_pol_sigma-70_dom"/>
</dbReference>
<dbReference type="GO" id="GO:0003677">
    <property type="term" value="F:DNA binding"/>
    <property type="evidence" value="ECO:0007669"/>
    <property type="project" value="InterPro"/>
</dbReference>
<dbReference type="RefSeq" id="WP_036546705.1">
    <property type="nucleotide sequence ID" value="NZ_JMSZ01000024.1"/>
</dbReference>
<dbReference type="Gene3D" id="1.10.1740.10">
    <property type="match status" value="1"/>
</dbReference>
<dbReference type="InterPro" id="IPR013249">
    <property type="entry name" value="RNA_pol_sigma70_r4_t2"/>
</dbReference>
<dbReference type="PANTHER" id="PTHR43133">
    <property type="entry name" value="RNA POLYMERASE ECF-TYPE SIGMA FACTO"/>
    <property type="match status" value="1"/>
</dbReference>
<dbReference type="InterPro" id="IPR007627">
    <property type="entry name" value="RNA_pol_sigma70_r2"/>
</dbReference>
<dbReference type="SUPFAM" id="SSF88659">
    <property type="entry name" value="Sigma3 and sigma4 domains of RNA polymerase sigma factors"/>
    <property type="match status" value="1"/>
</dbReference>
<comment type="similarity">
    <text evidence="1">Belongs to the sigma-70 factor family. ECF subfamily.</text>
</comment>
<evidence type="ECO:0000313" key="7">
    <source>
        <dbReference type="EMBL" id="KDE39769.1"/>
    </source>
</evidence>
<dbReference type="Gene3D" id="1.10.10.10">
    <property type="entry name" value="Winged helix-like DNA-binding domain superfamily/Winged helix DNA-binding domain"/>
    <property type="match status" value="1"/>
</dbReference>
<dbReference type="Pfam" id="PF08281">
    <property type="entry name" value="Sigma70_r4_2"/>
    <property type="match status" value="1"/>
</dbReference>
<organism evidence="7 8">
    <name type="scientific">Nitrincola lacisaponensis</name>
    <dbReference type="NCBI Taxonomy" id="267850"/>
    <lineage>
        <taxon>Bacteria</taxon>
        <taxon>Pseudomonadati</taxon>
        <taxon>Pseudomonadota</taxon>
        <taxon>Gammaproteobacteria</taxon>
        <taxon>Oceanospirillales</taxon>
        <taxon>Oceanospirillaceae</taxon>
        <taxon>Nitrincola</taxon>
    </lineage>
</organism>
<dbReference type="Pfam" id="PF04542">
    <property type="entry name" value="Sigma70_r2"/>
    <property type="match status" value="1"/>
</dbReference>
<proteinExistence type="inferred from homology"/>
<dbReference type="PANTHER" id="PTHR43133:SF63">
    <property type="entry name" value="RNA POLYMERASE SIGMA FACTOR FECI-RELATED"/>
    <property type="match status" value="1"/>
</dbReference>
<name>A0A063Y261_9GAMM</name>
<dbReference type="GO" id="GO:0006352">
    <property type="term" value="P:DNA-templated transcription initiation"/>
    <property type="evidence" value="ECO:0007669"/>
    <property type="project" value="InterPro"/>
</dbReference>
<dbReference type="EMBL" id="JMSZ01000024">
    <property type="protein sequence ID" value="KDE39769.1"/>
    <property type="molecule type" value="Genomic_DNA"/>
</dbReference>
<accession>A0A063Y261</accession>
<dbReference type="OrthoDB" id="9797134at2"/>
<keyword evidence="2" id="KW-0805">Transcription regulation</keyword>
<dbReference type="NCBIfam" id="TIGR02937">
    <property type="entry name" value="sigma70-ECF"/>
    <property type="match status" value="1"/>
</dbReference>
<keyword evidence="8" id="KW-1185">Reference proteome</keyword>
<feature type="domain" description="RNA polymerase sigma-70 region 2" evidence="5">
    <location>
        <begin position="11"/>
        <end position="78"/>
    </location>
</feature>
<gene>
    <name evidence="7" type="ORF">ADINL_1809</name>
</gene>
<evidence type="ECO:0000256" key="3">
    <source>
        <dbReference type="ARBA" id="ARBA00023082"/>
    </source>
</evidence>
<dbReference type="GO" id="GO:0016987">
    <property type="term" value="F:sigma factor activity"/>
    <property type="evidence" value="ECO:0007669"/>
    <property type="project" value="UniProtKB-KW"/>
</dbReference>
<evidence type="ECO:0000259" key="6">
    <source>
        <dbReference type="Pfam" id="PF08281"/>
    </source>
</evidence>
<reference evidence="7 8" key="1">
    <citation type="journal article" date="2005" name="Int. J. Syst. Evol. Microbiol.">
        <title>Nitrincola lacisaponensis gen. nov., sp. nov., a novel alkaliphilic bacterium isolated from an alkaline, saline lake.</title>
        <authorList>
            <person name="Dimitriu P.A."/>
            <person name="Shukla S.K."/>
            <person name="Conradt J."/>
            <person name="Marquez M.C."/>
            <person name="Ventosa A."/>
            <person name="Maglia A."/>
            <person name="Peyton B.M."/>
            <person name="Pinkart H.C."/>
            <person name="Mormile M.R."/>
        </authorList>
    </citation>
    <scope>NUCLEOTIDE SEQUENCE [LARGE SCALE GENOMIC DNA]</scope>
    <source>
        <strain evidence="7 8">4CA</strain>
    </source>
</reference>
<dbReference type="AlphaFoldDB" id="A0A063Y261"/>
<dbReference type="InterPro" id="IPR013325">
    <property type="entry name" value="RNA_pol_sigma_r2"/>
</dbReference>
<dbReference type="InterPro" id="IPR013324">
    <property type="entry name" value="RNA_pol_sigma_r3/r4-like"/>
</dbReference>
<evidence type="ECO:0000256" key="4">
    <source>
        <dbReference type="ARBA" id="ARBA00023163"/>
    </source>
</evidence>
<feature type="domain" description="RNA polymerase sigma factor 70 region 4 type 2" evidence="6">
    <location>
        <begin position="110"/>
        <end position="162"/>
    </location>
</feature>
<dbReference type="Proteomes" id="UP000027318">
    <property type="component" value="Unassembled WGS sequence"/>
</dbReference>
<evidence type="ECO:0000259" key="5">
    <source>
        <dbReference type="Pfam" id="PF04542"/>
    </source>
</evidence>
<evidence type="ECO:0000256" key="1">
    <source>
        <dbReference type="ARBA" id="ARBA00010641"/>
    </source>
</evidence>
<keyword evidence="3" id="KW-0731">Sigma factor</keyword>
<dbReference type="SUPFAM" id="SSF88946">
    <property type="entry name" value="Sigma2 domain of RNA polymerase sigma factors"/>
    <property type="match status" value="1"/>
</dbReference>
<dbReference type="InterPro" id="IPR036388">
    <property type="entry name" value="WH-like_DNA-bd_sf"/>
</dbReference>
<dbReference type="STRING" id="267850.ADINL_1809"/>
<keyword evidence="4" id="KW-0804">Transcription</keyword>
<evidence type="ECO:0000313" key="8">
    <source>
        <dbReference type="Proteomes" id="UP000027318"/>
    </source>
</evidence>
<sequence>MINDSLYFKTLYVEHNNWLKRWLQGRLGCHESAADFAQDTFIRLMTTTRKVQFDSGNEARAYLKKTAKNLCINRWRQQEIERAWIETLQCTSEELHPSPEHQVAVLAALEQLSQLLERLPEKTARAFMLAIVCDLTDQQVANEMGISDRMVRKHVAKAMLACARLSIQNTVHTLLE</sequence>
<comment type="caution">
    <text evidence="7">The sequence shown here is derived from an EMBL/GenBank/DDBJ whole genome shotgun (WGS) entry which is preliminary data.</text>
</comment>
<protein>
    <submittedName>
        <fullName evidence="7">RNA polymerase sigma-70 factor, ECF subfamily</fullName>
    </submittedName>
</protein>